<proteinExistence type="inferred from homology"/>
<evidence type="ECO:0000256" key="6">
    <source>
        <dbReference type="ARBA" id="ARBA00023136"/>
    </source>
</evidence>
<dbReference type="SMART" id="SM00089">
    <property type="entry name" value="PKD"/>
    <property type="match status" value="2"/>
</dbReference>
<feature type="transmembrane region" description="Helical" evidence="9">
    <location>
        <begin position="2636"/>
        <end position="2661"/>
    </location>
</feature>
<feature type="domain" description="PLAT" evidence="10">
    <location>
        <begin position="1849"/>
        <end position="1968"/>
    </location>
</feature>
<evidence type="ECO:0000259" key="10">
    <source>
        <dbReference type="PROSITE" id="PS50095"/>
    </source>
</evidence>
<dbReference type="EMBL" id="NEDP02005529">
    <property type="protein sequence ID" value="OWF39368.1"/>
    <property type="molecule type" value="Genomic_DNA"/>
</dbReference>
<evidence type="ECO:0000313" key="11">
    <source>
        <dbReference type="EMBL" id="OWF39368.1"/>
    </source>
</evidence>
<dbReference type="PRINTS" id="PR01433">
    <property type="entry name" value="POLYCYSTIN2"/>
</dbReference>
<evidence type="ECO:0000313" key="12">
    <source>
        <dbReference type="Proteomes" id="UP000242188"/>
    </source>
</evidence>
<dbReference type="FunFam" id="2.60.60.20:FF:000022">
    <property type="entry name" value="Uncharacterized protein"/>
    <property type="match status" value="1"/>
</dbReference>
<dbReference type="InterPro" id="IPR035986">
    <property type="entry name" value="PKD_dom_sf"/>
</dbReference>
<keyword evidence="7" id="KW-0325">Glycoprotein</keyword>
<dbReference type="InterPro" id="IPR003915">
    <property type="entry name" value="PKD_2"/>
</dbReference>
<comment type="caution">
    <text evidence="11">The sequence shown here is derived from an EMBL/GenBank/DDBJ whole genome shotgun (WGS) entry which is preliminary data.</text>
</comment>
<evidence type="ECO:0000256" key="8">
    <source>
        <dbReference type="PROSITE-ProRule" id="PRU00152"/>
    </source>
</evidence>
<dbReference type="SMART" id="SM00308">
    <property type="entry name" value="LH2"/>
    <property type="match status" value="1"/>
</dbReference>
<dbReference type="OrthoDB" id="10039908at2759"/>
<dbReference type="Pfam" id="PF20519">
    <property type="entry name" value="Polycystin_dom"/>
    <property type="match status" value="1"/>
</dbReference>
<dbReference type="InterPro" id="IPR002859">
    <property type="entry name" value="PKD/REJ-like"/>
</dbReference>
<dbReference type="SUPFAM" id="SSF49299">
    <property type="entry name" value="PKD domain"/>
    <property type="match status" value="3"/>
</dbReference>
<dbReference type="InterPro" id="IPR046791">
    <property type="entry name" value="Polycystin_dom"/>
</dbReference>
<feature type="transmembrane region" description="Helical" evidence="9">
    <location>
        <begin position="2052"/>
        <end position="2080"/>
    </location>
</feature>
<dbReference type="InterPro" id="IPR051223">
    <property type="entry name" value="Polycystin"/>
</dbReference>
<keyword evidence="5 9" id="KW-1133">Transmembrane helix</keyword>
<evidence type="ECO:0000256" key="1">
    <source>
        <dbReference type="ARBA" id="ARBA00004141"/>
    </source>
</evidence>
<name>A0A210PSA8_MIZYE</name>
<evidence type="ECO:0000256" key="2">
    <source>
        <dbReference type="ARBA" id="ARBA00007200"/>
    </source>
</evidence>
<keyword evidence="12" id="KW-1185">Reference proteome</keyword>
<dbReference type="Gene3D" id="2.60.60.20">
    <property type="entry name" value="PLAT/LH2 domain"/>
    <property type="match status" value="1"/>
</dbReference>
<dbReference type="Pfam" id="PF02010">
    <property type="entry name" value="REJ"/>
    <property type="match status" value="1"/>
</dbReference>
<keyword evidence="4" id="KW-0732">Signal</keyword>
<evidence type="ECO:0000256" key="3">
    <source>
        <dbReference type="ARBA" id="ARBA00022692"/>
    </source>
</evidence>
<dbReference type="GO" id="GO:0005509">
    <property type="term" value="F:calcium ion binding"/>
    <property type="evidence" value="ECO:0007669"/>
    <property type="project" value="InterPro"/>
</dbReference>
<dbReference type="PANTHER" id="PTHR10877">
    <property type="entry name" value="POLYCYSTIN FAMILY MEMBER"/>
    <property type="match status" value="1"/>
</dbReference>
<feature type="transmembrane region" description="Helical" evidence="9">
    <location>
        <begin position="2156"/>
        <end position="2185"/>
    </location>
</feature>
<feature type="transmembrane region" description="Helical" evidence="9">
    <location>
        <begin position="2701"/>
        <end position="2722"/>
    </location>
</feature>
<comment type="subcellular location">
    <subcellularLocation>
        <location evidence="1">Membrane</location>
        <topology evidence="1">Multi-pass membrane protein</topology>
    </subcellularLocation>
</comment>
<comment type="caution">
    <text evidence="8">Lacks conserved residue(s) required for the propagation of feature annotation.</text>
</comment>
<organism evidence="11 12">
    <name type="scientific">Mizuhopecten yessoensis</name>
    <name type="common">Japanese scallop</name>
    <name type="synonym">Patinopecten yessoensis</name>
    <dbReference type="NCBI Taxonomy" id="6573"/>
    <lineage>
        <taxon>Eukaryota</taxon>
        <taxon>Metazoa</taxon>
        <taxon>Spiralia</taxon>
        <taxon>Lophotrochozoa</taxon>
        <taxon>Mollusca</taxon>
        <taxon>Bivalvia</taxon>
        <taxon>Autobranchia</taxon>
        <taxon>Pteriomorphia</taxon>
        <taxon>Pectinida</taxon>
        <taxon>Pectinoidea</taxon>
        <taxon>Pectinidae</taxon>
        <taxon>Mizuhopecten</taxon>
    </lineage>
</organism>
<dbReference type="SUPFAM" id="SSF49723">
    <property type="entry name" value="Lipase/lipooxygenase domain (PLAT/LH2 domain)"/>
    <property type="match status" value="1"/>
</dbReference>
<dbReference type="InterPro" id="IPR036392">
    <property type="entry name" value="PLAT/LH2_dom_sf"/>
</dbReference>
<dbReference type="Pfam" id="PF08016">
    <property type="entry name" value="PKD_channel"/>
    <property type="match status" value="1"/>
</dbReference>
<dbReference type="InterPro" id="IPR022409">
    <property type="entry name" value="PKD/Chitinase_dom"/>
</dbReference>
<feature type="transmembrane region" description="Helical" evidence="9">
    <location>
        <begin position="2550"/>
        <end position="2572"/>
    </location>
</feature>
<dbReference type="Proteomes" id="UP000242188">
    <property type="component" value="Unassembled WGS sequence"/>
</dbReference>
<dbReference type="GO" id="GO:0050982">
    <property type="term" value="P:detection of mechanical stimulus"/>
    <property type="evidence" value="ECO:0007669"/>
    <property type="project" value="TreeGrafter"/>
</dbReference>
<dbReference type="Pfam" id="PF01477">
    <property type="entry name" value="PLAT"/>
    <property type="match status" value="1"/>
</dbReference>
<evidence type="ECO:0000256" key="5">
    <source>
        <dbReference type="ARBA" id="ARBA00022989"/>
    </source>
</evidence>
<keyword evidence="6 9" id="KW-0472">Membrane</keyword>
<dbReference type="InterPro" id="IPR013122">
    <property type="entry name" value="PKD1_2_channel"/>
</dbReference>
<evidence type="ECO:0000256" key="7">
    <source>
        <dbReference type="ARBA" id="ARBA00023180"/>
    </source>
</evidence>
<feature type="transmembrane region" description="Helical" evidence="9">
    <location>
        <begin position="2510"/>
        <end position="2530"/>
    </location>
</feature>
<evidence type="ECO:0000256" key="4">
    <source>
        <dbReference type="ARBA" id="ARBA00022729"/>
    </source>
</evidence>
<feature type="transmembrane region" description="Helical" evidence="9">
    <location>
        <begin position="2121"/>
        <end position="2144"/>
    </location>
</feature>
<dbReference type="InterPro" id="IPR001024">
    <property type="entry name" value="PLAT/LH2_dom"/>
</dbReference>
<feature type="transmembrane region" description="Helical" evidence="9">
    <location>
        <begin position="2592"/>
        <end position="2615"/>
    </location>
</feature>
<protein>
    <submittedName>
        <fullName evidence="11">Polycystic kidney disease protein 1-like 2</fullName>
    </submittedName>
</protein>
<sequence length="2869" mass="327046">MEDGDPVTLFVNYSDATPSTLYATVDDTNGIQIILYETRILDVANQTGDGTINVTIDSDDFSDYGNYSVILHLITNITNVTTTVLIHYEQRITSLHINSTSKHVAVETKVTFFLYLSSGSNVLIECYIDENVLVLTKPLNQQRRTELSYKFKKATTTNFTCKASNRLGHVNASMPIVSQYPVAGFSLQRNQSLAKTSEFVYFILTFAQSTPAPMGNVQVNVSFGDGENQYVRLDDMENFTSMYKNHSYVDQGNYTAIFRIYSEINTLTLRHETFIWNPLNLSLTASSLEAEVNQTIQFYLYPAGFGFEFAVQYGDHIEKKSPDGALYTFFNTSTWMYAYSNPGMYVVQLTAWNPFYTTSTSFSVTIQYPLPDAVINLSPQYEEIPIPDGNMTFNLSMDSDLPSPTDVVCIFDFGEDKNISRTQTKIEFGVPVIKTFKYERPGLKLVRFVCFNMVSNSTKTSTVSVRDFKLQNFTIAVPDEVMMNMSITLPTDEDGAAVFSNDPVHVGFSVSLFNCSRLPPDIDIAWDFDTGKISEWYSLVSGYIQHQFTDRRIHTVHVHLRSADENHTSVFEVKVGVVNFTTSAFQGYLQVSNELTFTASGPSELCNYSINFGVDDIVRINSTTRMNVTFIYEQYGEYYPHLTVQNEHFYERLYLTKKIKIDYILPLIFTFSNTSVLIPPGDIVVNISIKETTPMITCSFQMGDKLDTDERVISQNISAYKPLSFHFMYQTFGSHETFIYCYNLIDNVTKTTEVQVINKCFSYGGEIAGIFAWQFYESSNPLIVSTSEETDLSNRMAVECFRQNPNFDWKINNKSVSISDNKGTFRFHRASMEPGDYKVSLNVTLDDTWHVEHIYIRFIRPSPFARIKGGSERNVTQGIVPIDAISTSYSIEHGYGHTDGLNFSFRCYRSAHTNFSNIREEFSDIITNTSLIEYTPGNLTHHGTDCGEAFEVTSRGVATLDVNASSTDNGFLIALKVSQSNTTPSVFFQAMSISKDDRPQVEIKCEMNCRDKLAIQSQLKLRAECKTDFDISESLIYEWTLFKIGSNENHESVDLSQNKTQTGTEQKILVVNDGVFDEGMTYMFEVTVTPETQMSSGKANIYFKTNMVPYGGHCSVPPPSVFLGIGMTTRFKVKCEEWKDEGQRDQKSSELDAKESIKYEYIQETMRVVNGKTEVSQSELFFGGENSATQLRLQVGDEAFDYNVTVLVRVKDMYGDFTENRDVHLQVYYNKSYVPTDEDDVASLQELFDRFNSIFYPLQGGGNKIALVQFVGSMTAMLDTINVFTNGSSKLDNEMLKKNYDLVLTLRGAVSLESSEALNAVDTNNVMQKTKACLGNLNIVNDSSLDVGVETALKLVNNFENLTMMRPFPVEDWQSVLSGISGAFDVVDTAIGKLVPDTSIMSDTVTYDSVVREYDLMHPTNSTRTEEELAQRQERIQKAYNDKLDTQEQIEKRLESGQVNVTVYNMIAALENALSIIGNTILVGEPESVIERSNVIMTLEKTTLQSLVNRTNNKTAFRMDFSNFTANFNESEELQIKTAVFKKIPQYHGKGANKLTSKGIMVDVKHINGSRANISMDLQISNEGVAFSKKYQPLYFQDDPDRMFYFIFDVSSENDAVICYIRPENFNPFEYTSFGLYDVFVRYKDIPSTTLFDWTYSMTIRDWVNAKYGFKIFVPENILNVGKGYMALKPLSAPPPPKISTRLRKRRSVGANTTSTNQTITSNDTRMFEPANVNFTMVIVTTGCRTWDEDRQIWTSTGCTVLPFSTLNETLCRCPEATGNMFATTFANSINFSTVWSKFDVNNASVYGTLIALIVLYVLVCIWARRKDKKDNEMWKTTFLCDIDSTDQHFYLMTVHTAMRRGAGTESNVSFVVGSDDKDSGVKILSNGDKKGFPTGSVRKFIMGTFESLGNLQYLRISHDNSGKGNTASWNLHKITIDDLHNNNRFVFLCENWLSADHEDGQTIRTIPVCNNEKLSEFNTLFPEYMRHGITEDHLWLSAFMRPERSSFSRLQRVSCILMLLFLTMITNAMFFKSDSEEAEQAAHVSIGMMRFSLTTVYISIFGILITTAPVLLVTLLFTYSKPKQPKQQKSKNKYLEEEWQQKPHNDYTLYSMDHLPLPTFVKYITWIIVGLAVSTSAFFLLLFSMEWGKNKSDEWLTSFLFSTASSVVFVDPMKVLLFAMLPIIMCRKPFQNKAPRMNLQNVRKVAMQMNGSNIRDLIYFRSSILSSNASNDDADAVRKVRIQLEKERKALQAFMEIIFYVFFSYVVFSISYIDRDVRSYQLKHHLLNEMNPPKTGFRQIRDAEGFVKWLNGTFYSNYLPISHYNGESLGARDRFYLNDLVNTKIGPARLRLVRMRRGVCRNLIKNRDCVPSYDMYEEDELSYCVGWNDNTSTTCNSRYLYTMDAWRYKRSEDIWGIPITGEYETYGGGGYIMKLDNRLENSINIAYELIWYNWINRATRAVFLEFTIYNANTNLFVYMIFLTEFTENGGLLTWVDVYPFRPYQHTGALGVYALICYFIYLVALVIEIIKLIMKFKSQGCKCLRVSWNLIDVLSVVLSCVAVSLWVLRFVYSKQAMSLYYDDKNAFVNFQHVVIWDMLFNVMSSALVFISNIRLLRLLGYNKRMSQLSNVISNAATDLTGFAVVFSIAFLAWAMFGYLVFGSQMYDYRSVFTAVGSLCNSLIGKNKLDIMIQASPTLAKLFYFSYVLFVMMILMTMFAVILNQSINVVRCDTAKCPDTYGIMDLLTKSVYAILGIANKNRIRQIPRDTFGNYLPEGSSNAHLDTTNILRTMRDIFGGGWLNKATLDGSPWEEKEEKDMEINCSPDLEERPQDNALFREFMPELFSLPISTTERTNEKYRNKHLYLSYT</sequence>
<comment type="similarity">
    <text evidence="2">Belongs to the polycystin family.</text>
</comment>
<evidence type="ECO:0000256" key="9">
    <source>
        <dbReference type="SAM" id="Phobius"/>
    </source>
</evidence>
<accession>A0A210PSA8</accession>
<feature type="transmembrane region" description="Helical" evidence="9">
    <location>
        <begin position="1804"/>
        <end position="1824"/>
    </location>
</feature>
<dbReference type="PROSITE" id="PS50095">
    <property type="entry name" value="PLAT"/>
    <property type="match status" value="1"/>
</dbReference>
<feature type="transmembrane region" description="Helical" evidence="9">
    <location>
        <begin position="2254"/>
        <end position="2274"/>
    </location>
</feature>
<reference evidence="11 12" key="1">
    <citation type="journal article" date="2017" name="Nat. Ecol. Evol.">
        <title>Scallop genome provides insights into evolution of bilaterian karyotype and development.</title>
        <authorList>
            <person name="Wang S."/>
            <person name="Zhang J."/>
            <person name="Jiao W."/>
            <person name="Li J."/>
            <person name="Xun X."/>
            <person name="Sun Y."/>
            <person name="Guo X."/>
            <person name="Huan P."/>
            <person name="Dong B."/>
            <person name="Zhang L."/>
            <person name="Hu X."/>
            <person name="Sun X."/>
            <person name="Wang J."/>
            <person name="Zhao C."/>
            <person name="Wang Y."/>
            <person name="Wang D."/>
            <person name="Huang X."/>
            <person name="Wang R."/>
            <person name="Lv J."/>
            <person name="Li Y."/>
            <person name="Zhang Z."/>
            <person name="Liu B."/>
            <person name="Lu W."/>
            <person name="Hui Y."/>
            <person name="Liang J."/>
            <person name="Zhou Z."/>
            <person name="Hou R."/>
            <person name="Li X."/>
            <person name="Liu Y."/>
            <person name="Li H."/>
            <person name="Ning X."/>
            <person name="Lin Y."/>
            <person name="Zhao L."/>
            <person name="Xing Q."/>
            <person name="Dou J."/>
            <person name="Li Y."/>
            <person name="Mao J."/>
            <person name="Guo H."/>
            <person name="Dou H."/>
            <person name="Li T."/>
            <person name="Mu C."/>
            <person name="Jiang W."/>
            <person name="Fu Q."/>
            <person name="Fu X."/>
            <person name="Miao Y."/>
            <person name="Liu J."/>
            <person name="Yu Q."/>
            <person name="Li R."/>
            <person name="Liao H."/>
            <person name="Li X."/>
            <person name="Kong Y."/>
            <person name="Jiang Z."/>
            <person name="Chourrout D."/>
            <person name="Li R."/>
            <person name="Bao Z."/>
        </authorList>
    </citation>
    <scope>NUCLEOTIDE SEQUENCE [LARGE SCALE GENOMIC DNA]</scope>
    <source>
        <strain evidence="11 12">PY_sf001</strain>
    </source>
</reference>
<dbReference type="GO" id="GO:0005262">
    <property type="term" value="F:calcium channel activity"/>
    <property type="evidence" value="ECO:0007669"/>
    <property type="project" value="TreeGrafter"/>
</dbReference>
<keyword evidence="3 9" id="KW-0812">Transmembrane</keyword>
<gene>
    <name evidence="11" type="ORF">KP79_PYT05277</name>
</gene>
<dbReference type="GO" id="GO:0016020">
    <property type="term" value="C:membrane"/>
    <property type="evidence" value="ECO:0007669"/>
    <property type="project" value="UniProtKB-SubCell"/>
</dbReference>
<dbReference type="PANTHER" id="PTHR10877:SF194">
    <property type="entry name" value="LOCATION OF VULVA DEFECTIVE 1"/>
    <property type="match status" value="1"/>
</dbReference>